<keyword evidence="1" id="KW-0175">Coiled coil</keyword>
<dbReference type="OrthoDB" id="425785at2759"/>
<evidence type="ECO:0000313" key="3">
    <source>
        <dbReference type="Proteomes" id="UP000649617"/>
    </source>
</evidence>
<evidence type="ECO:0000313" key="2">
    <source>
        <dbReference type="EMBL" id="CAE7192142.1"/>
    </source>
</evidence>
<keyword evidence="3" id="KW-1185">Reference proteome</keyword>
<dbReference type="GO" id="GO:0005737">
    <property type="term" value="C:cytoplasm"/>
    <property type="evidence" value="ECO:0007669"/>
    <property type="project" value="GOC"/>
</dbReference>
<dbReference type="Proteomes" id="UP000649617">
    <property type="component" value="Unassembled WGS sequence"/>
</dbReference>
<dbReference type="PANTHER" id="PTHR12205:SF0">
    <property type="entry name" value="CENTROMERE_KINETOCHORE PROTEIN ZW10 HOMOLOG"/>
    <property type="match status" value="1"/>
</dbReference>
<accession>A0A812IXC2</accession>
<name>A0A812IXC2_SYMPI</name>
<dbReference type="EMBL" id="CAJNIZ010001492">
    <property type="protein sequence ID" value="CAE7192142.1"/>
    <property type="molecule type" value="Genomic_DNA"/>
</dbReference>
<dbReference type="AlphaFoldDB" id="A0A812IXC2"/>
<comment type="caution">
    <text evidence="2">The sequence shown here is derived from an EMBL/GenBank/DDBJ whole genome shotgun (WGS) entry which is preliminary data.</text>
</comment>
<reference evidence="2" key="1">
    <citation type="submission" date="2021-02" db="EMBL/GenBank/DDBJ databases">
        <authorList>
            <person name="Dougan E. K."/>
            <person name="Rhodes N."/>
            <person name="Thang M."/>
            <person name="Chan C."/>
        </authorList>
    </citation>
    <scope>NUCLEOTIDE SEQUENCE</scope>
</reference>
<dbReference type="PANTHER" id="PTHR12205">
    <property type="entry name" value="CENTROMERE/KINETOCHORE PROTEIN ZW10"/>
    <property type="match status" value="1"/>
</dbReference>
<dbReference type="GO" id="GO:0006888">
    <property type="term" value="P:endoplasmic reticulum to Golgi vesicle-mediated transport"/>
    <property type="evidence" value="ECO:0007669"/>
    <property type="project" value="TreeGrafter"/>
</dbReference>
<feature type="coiled-coil region" evidence="1">
    <location>
        <begin position="42"/>
        <end position="97"/>
    </location>
</feature>
<proteinExistence type="predicted"/>
<dbReference type="GO" id="GO:1990423">
    <property type="term" value="C:RZZ complex"/>
    <property type="evidence" value="ECO:0007669"/>
    <property type="project" value="TreeGrafter"/>
</dbReference>
<evidence type="ECO:0000256" key="1">
    <source>
        <dbReference type="SAM" id="Coils"/>
    </source>
</evidence>
<organism evidence="2 3">
    <name type="scientific">Symbiodinium pilosum</name>
    <name type="common">Dinoflagellate</name>
    <dbReference type="NCBI Taxonomy" id="2952"/>
    <lineage>
        <taxon>Eukaryota</taxon>
        <taxon>Sar</taxon>
        <taxon>Alveolata</taxon>
        <taxon>Dinophyceae</taxon>
        <taxon>Suessiales</taxon>
        <taxon>Symbiodiniaceae</taxon>
        <taxon>Symbiodinium</taxon>
    </lineage>
</organism>
<sequence length="726" mass="79656">MTAGFIELDLISLTKSLAHVNQEVNASRAGVLDAIRARGDEFLAASGQVNDLQRRVADLNEDLQKTTQNQPARPKEVQHESERHAQLETRLSELDDAIEILGIVLEARSSLIRVEGLVSRRSFMEASTMLQRVAACLAPISPPAFIKEPDMIRSVKDEYCKLRASLLDAVDERFDELVSLSDDSSRNPHIAGPMLAEVWALFQALGVRGQRLDKLSGEIRRSLLGPLLARAKAQGTPWLLESLTEVFHRCYYWCGEVKEVAEDCLAGQFEIADGHTVERFESDLQLRGSVLPVGKLDVQVGLTGFISAKQEARCTSMLVEAKAWIQDEGELVSVDEATFGSYSQLLQSVTMQSLPHGLVRELENRPSLLRLPSMKVSSVLMRLVRCIFECMETAQDVTETFNLVRRLCMLFAIMRPHEASLKEAKFCSVFLADLLCLVHVLAFLPYRCTVRPNTELLALDLVPQFRRLGEHHFGGMLRYQQDQLLKGLQVCNLGRGAAEAAAYVASEAALGAAAQQMKAFCTGVGGLPAQILEESALLLFGSFCKELVRKVLATADQPLSKPHVVKVDLTAGVGRVVGVGGRWLETAFAGVGSGSGSDDFREVLAGLKGGSNKEASNLAGPQTEVWLLDAEDVSSVIALLTSAQAMVRQNLQAAGIKRPEDEVPGYPALQLSADLLGSDFSRFLQRRKQVLKALQHDEVIRLMKLSWQDEALTTAEAWRVLTSAGL</sequence>
<protein>
    <submittedName>
        <fullName evidence="2">AcbC protein</fullName>
    </submittedName>
</protein>
<gene>
    <name evidence="2" type="primary">acbC</name>
    <name evidence="2" type="ORF">SPIL2461_LOCUS1521</name>
</gene>
<dbReference type="GO" id="GO:0007094">
    <property type="term" value="P:mitotic spindle assembly checkpoint signaling"/>
    <property type="evidence" value="ECO:0007669"/>
    <property type="project" value="TreeGrafter"/>
</dbReference>